<dbReference type="Proteomes" id="UP000239899">
    <property type="component" value="Unassembled WGS sequence"/>
</dbReference>
<dbReference type="InterPro" id="IPR005069">
    <property type="entry name" value="Nucl-diP-sugar_transferase"/>
</dbReference>
<keyword evidence="3" id="KW-0333">Golgi apparatus</keyword>
<dbReference type="STRING" id="3076.A0A2P6U3V0"/>
<dbReference type="GO" id="GO:0016757">
    <property type="term" value="F:glycosyltransferase activity"/>
    <property type="evidence" value="ECO:0007669"/>
    <property type="project" value="InterPro"/>
</dbReference>
<feature type="compositionally biased region" description="Pro residues" evidence="4">
    <location>
        <begin position="1324"/>
        <end position="1344"/>
    </location>
</feature>
<feature type="domain" description="EGF-like" evidence="6 7">
    <location>
        <begin position="178"/>
        <end position="189"/>
    </location>
</feature>
<evidence type="ECO:0000256" key="3">
    <source>
        <dbReference type="ARBA" id="ARBA00023034"/>
    </source>
</evidence>
<dbReference type="InterPro" id="IPR040911">
    <property type="entry name" value="Exostosin_GT47"/>
</dbReference>
<reference evidence="8 9" key="1">
    <citation type="journal article" date="2018" name="Plant J.">
        <title>Genome sequences of Chlorella sorokiniana UTEX 1602 and Micractinium conductrix SAG 241.80: implications to maltose excretion by a green alga.</title>
        <authorList>
            <person name="Arriola M.B."/>
            <person name="Velmurugan N."/>
            <person name="Zhang Y."/>
            <person name="Plunkett M.H."/>
            <person name="Hondzo H."/>
            <person name="Barney B.M."/>
        </authorList>
    </citation>
    <scope>NUCLEOTIDE SEQUENCE [LARGE SCALE GENOMIC DNA]</scope>
    <source>
        <strain evidence="9">UTEX 1602</strain>
    </source>
</reference>
<dbReference type="InterPro" id="IPR000742">
    <property type="entry name" value="EGF"/>
</dbReference>
<dbReference type="PANTHER" id="PTHR11062">
    <property type="entry name" value="EXOSTOSIN HEPARAN SULFATE GLYCOSYLTRANSFERASE -RELATED"/>
    <property type="match status" value="1"/>
</dbReference>
<feature type="domain" description="EGF-like" evidence="7">
    <location>
        <begin position="341"/>
        <end position="352"/>
    </location>
</feature>
<dbReference type="Pfam" id="PF23106">
    <property type="entry name" value="EGF_Teneurin"/>
    <property type="match status" value="1"/>
</dbReference>
<keyword evidence="5" id="KW-1133">Transmembrane helix</keyword>
<evidence type="ECO:0000259" key="6">
    <source>
        <dbReference type="PROSITE" id="PS00022"/>
    </source>
</evidence>
<accession>A0A2P6U3V0</accession>
<evidence type="ECO:0000256" key="2">
    <source>
        <dbReference type="ARBA" id="ARBA00010271"/>
    </source>
</evidence>
<proteinExistence type="inferred from homology"/>
<keyword evidence="5" id="KW-0812">Transmembrane</keyword>
<feature type="region of interest" description="Disordered" evidence="4">
    <location>
        <begin position="1321"/>
        <end position="1344"/>
    </location>
</feature>
<dbReference type="OrthoDB" id="523138at2759"/>
<evidence type="ECO:0000256" key="1">
    <source>
        <dbReference type="ARBA" id="ARBA00004323"/>
    </source>
</evidence>
<evidence type="ECO:0000259" key="7">
    <source>
        <dbReference type="PROSITE" id="PS01186"/>
    </source>
</evidence>
<feature type="region of interest" description="Disordered" evidence="4">
    <location>
        <begin position="72"/>
        <end position="127"/>
    </location>
</feature>
<evidence type="ECO:0000313" key="8">
    <source>
        <dbReference type="EMBL" id="PRW60973.1"/>
    </source>
</evidence>
<name>A0A2P6U3V0_CHLSO</name>
<organism evidence="8 9">
    <name type="scientific">Chlorella sorokiniana</name>
    <name type="common">Freshwater green alga</name>
    <dbReference type="NCBI Taxonomy" id="3076"/>
    <lineage>
        <taxon>Eukaryota</taxon>
        <taxon>Viridiplantae</taxon>
        <taxon>Chlorophyta</taxon>
        <taxon>core chlorophytes</taxon>
        <taxon>Trebouxiophyceae</taxon>
        <taxon>Chlorellales</taxon>
        <taxon>Chlorellaceae</taxon>
        <taxon>Chlorella clade</taxon>
        <taxon>Chlorella</taxon>
    </lineage>
</organism>
<dbReference type="InterPro" id="IPR004263">
    <property type="entry name" value="Exostosin"/>
</dbReference>
<feature type="compositionally biased region" description="Low complexity" evidence="4">
    <location>
        <begin position="790"/>
        <end position="812"/>
    </location>
</feature>
<feature type="region of interest" description="Disordered" evidence="4">
    <location>
        <begin position="786"/>
        <end position="855"/>
    </location>
</feature>
<keyword evidence="5" id="KW-0472">Membrane</keyword>
<dbReference type="Pfam" id="PF03407">
    <property type="entry name" value="Nucleotid_trans"/>
    <property type="match status" value="1"/>
</dbReference>
<comment type="caution">
    <text evidence="8">The sequence shown here is derived from an EMBL/GenBank/DDBJ whole genome shotgun (WGS) entry which is preliminary data.</text>
</comment>
<dbReference type="EMBL" id="LHPG02000001">
    <property type="protein sequence ID" value="PRW60973.1"/>
    <property type="molecule type" value="Genomic_DNA"/>
</dbReference>
<dbReference type="PROSITE" id="PS00022">
    <property type="entry name" value="EGF_1"/>
    <property type="match status" value="1"/>
</dbReference>
<sequence>MVRIRTASSDRGRWAAAGLLAGGLLVALLVWQYAGGLYGSASGALSAVSQAQASLRSTLLGSIAVNGGGSSDGAANGDGGSSGGGSSGGSTAGGSGGQQHKGGGKRPAGRQPQRKSYPPLAKPDPKIVKERCGAAKGDWCGRYDAQKAFPAEPPPTPNVTCLWGCTFVGVCDASTGWCRCPAGWTGDDCGKRMNRPCSQRLRDHGFEPYDEPTNPSVGGGTFACADQCDYDTAHCYCNATFAHGRVPAEPHEPPGTPPKRQGRPLFHNCRRNTGWDGKPSDFGFAPTEGLYGEKGWCQADEPEFRCPCLNDGWGGPTCETRYEETCVNQCNGHGECLSGFCKCHDGWFGTDCANRQAGVPWTPGVEEGDRPWLKRYVHTPAARDPKPGETCKRPLIYVYDLPAIYNSVFLQYREDKHLCTHRLISEDNSSTIFTDGWVYGIETGLHEMLLQSEHRTLDPEAADYFYIPAYSSCVIYPIMWATDFPYFHGGPAVARVPASVNMLMEVHHYISTRLPYWNRNGGRDHIVLQSHDEGSCWLPAVLRPAIVLSHWGRTEIPETSDTGYWPDNFLGDVKHPVWQPEGQTWKVGKFPCYDPKKDMILPVMHSPQKYKESPFLGAEPRERKYLAVFKGRTQQGNPPYSRGIRQTLQNLTRDEGWWEKHKIYIGEGNPPGVEASYSELLASSVFFFSLMGDGFSSRFDDAVIHGCIPVMIHDGVEPTWSSILDTESYSVRVLQKDMPRIPEILKAIPHSEIERMRANIARVWRRHIYTGFRPYGEVVKGFLQQRREQQQAAQPQQPQQEQQEQQEQQAEASKAQDGSGGSNQGEGSGKRGSDAFGPRLEGGLPLDPDAYDPEQDDALSTLMQWLYSRSSPRWTWAAVAPFLALGVVLLALALVLMSQSGRGTLQIVMQHATGAAQQPGGTVTSGGGSGCVGTLPPNTQPMAFPTKESYERLLADPSLPERDPELLREFEAAPWLLPPRTKALPYAGVHDLDQLAAMRATKEGEVDKAISLLTFNPNFGVMAQNTIYSMVKFAGVRNYIVGNWEKADLEACADLNLPCADVSAYLPEPLDHGEGSGAYGTHDYFVITWLSSFIVRDLLKKGYTVHYSDADIAYAIKPLWASYLAFIDEVKADAAFQVEYGLINTGNYVALPTPGSIAMWEGWSGSAHEGIKEKQHDQQFLDRIHGNLFRRCVAPASCGWVRDEMTAQNLTGKVAFLRAFLHGYFMYSDDICTLSRPHLAPLFDTCDWSIMFFHPLCTGYDGKRTIFIQEQMWFVNEDRCLPRNGTMSQAKACEPMRWVQPGYEQHLYNCPNYPLALTHSRPVQPAPPPPSPAPPSPAPPAATR</sequence>
<feature type="compositionally biased region" description="Gly residues" evidence="4">
    <location>
        <begin position="818"/>
        <end position="827"/>
    </location>
</feature>
<evidence type="ECO:0000313" key="9">
    <source>
        <dbReference type="Proteomes" id="UP000239899"/>
    </source>
</evidence>
<comment type="similarity">
    <text evidence="2">Belongs to the glycosyltransferase 47 family.</text>
</comment>
<gene>
    <name evidence="8" type="ORF">C2E21_0585</name>
</gene>
<dbReference type="PANTHER" id="PTHR11062:SF268">
    <property type="entry name" value="FAMILY PROTEIN, PUTATIVE, EXPRESSED-RELATED"/>
    <property type="match status" value="1"/>
</dbReference>
<comment type="subcellular location">
    <subcellularLocation>
        <location evidence="1">Golgi apparatus membrane</location>
        <topology evidence="1">Single-pass type II membrane protein</topology>
    </subcellularLocation>
</comment>
<dbReference type="PROSITE" id="PS01186">
    <property type="entry name" value="EGF_2"/>
    <property type="match status" value="2"/>
</dbReference>
<dbReference type="Pfam" id="PF03016">
    <property type="entry name" value="Exostosin_GT47"/>
    <property type="match status" value="1"/>
</dbReference>
<dbReference type="GO" id="GO:0000139">
    <property type="term" value="C:Golgi membrane"/>
    <property type="evidence" value="ECO:0007669"/>
    <property type="project" value="UniProtKB-SubCell"/>
</dbReference>
<keyword evidence="9" id="KW-1185">Reference proteome</keyword>
<protein>
    <submittedName>
        <fullName evidence="8">Exostosin-like glycosyltransferase</fullName>
    </submittedName>
</protein>
<dbReference type="SMART" id="SM00181">
    <property type="entry name" value="EGF"/>
    <property type="match status" value="2"/>
</dbReference>
<evidence type="ECO:0000256" key="5">
    <source>
        <dbReference type="SAM" id="Phobius"/>
    </source>
</evidence>
<dbReference type="Gene3D" id="2.10.25.10">
    <property type="entry name" value="Laminin"/>
    <property type="match status" value="1"/>
</dbReference>
<feature type="transmembrane region" description="Helical" evidence="5">
    <location>
        <begin position="874"/>
        <end position="896"/>
    </location>
</feature>
<feature type="compositionally biased region" description="Gly residues" evidence="4">
    <location>
        <begin position="72"/>
        <end position="101"/>
    </location>
</feature>
<evidence type="ECO:0000256" key="4">
    <source>
        <dbReference type="SAM" id="MobiDB-lite"/>
    </source>
</evidence>